<organism evidence="10">
    <name type="scientific">Chlamydomonas leiostraca</name>
    <dbReference type="NCBI Taxonomy" id="1034604"/>
    <lineage>
        <taxon>Eukaryota</taxon>
        <taxon>Viridiplantae</taxon>
        <taxon>Chlorophyta</taxon>
        <taxon>core chlorophytes</taxon>
        <taxon>Chlorophyceae</taxon>
        <taxon>CS clade</taxon>
        <taxon>Chlamydomonadales</taxon>
        <taxon>Chlamydomonadaceae</taxon>
        <taxon>Chlamydomonas</taxon>
    </lineage>
</organism>
<dbReference type="PANTHER" id="PTHR11730:SF6">
    <property type="entry name" value="AMMONIUM TRANSPORTER"/>
    <property type="match status" value="1"/>
</dbReference>
<dbReference type="EMBL" id="HBFB01025621">
    <property type="protein sequence ID" value="CAD8689195.1"/>
    <property type="molecule type" value="Transcribed_RNA"/>
</dbReference>
<evidence type="ECO:0000256" key="3">
    <source>
        <dbReference type="ARBA" id="ARBA00022448"/>
    </source>
</evidence>
<comment type="similarity">
    <text evidence="2">Belongs to the ammonia transporter channel (TC 1.A.11.2) family.</text>
</comment>
<evidence type="ECO:0000256" key="7">
    <source>
        <dbReference type="ARBA" id="ARBA00023177"/>
    </source>
</evidence>
<sequence length="110" mass="11654">MGGGILGTLLVGALARPIYVQALTATECAGFVYTGHHSGIQLGLQILGLSVSIVWSALWAYPLFKILSRLNALRVDQVTELAGIDNIEHGGPAYPEFINYGASVTGGRER</sequence>
<dbReference type="GO" id="GO:0005886">
    <property type="term" value="C:plasma membrane"/>
    <property type="evidence" value="ECO:0007669"/>
    <property type="project" value="TreeGrafter"/>
</dbReference>
<keyword evidence="6 8" id="KW-0472">Membrane</keyword>
<evidence type="ECO:0000256" key="6">
    <source>
        <dbReference type="ARBA" id="ARBA00023136"/>
    </source>
</evidence>
<protein>
    <recommendedName>
        <fullName evidence="9">Ammonium transporter AmtB-like domain-containing protein</fullName>
    </recommendedName>
</protein>
<proteinExistence type="inferred from homology"/>
<evidence type="ECO:0000313" key="10">
    <source>
        <dbReference type="EMBL" id="CAD8689195.1"/>
    </source>
</evidence>
<dbReference type="Pfam" id="PF00909">
    <property type="entry name" value="Ammonium_transp"/>
    <property type="match status" value="1"/>
</dbReference>
<dbReference type="GO" id="GO:0008519">
    <property type="term" value="F:ammonium channel activity"/>
    <property type="evidence" value="ECO:0007669"/>
    <property type="project" value="InterPro"/>
</dbReference>
<dbReference type="GO" id="GO:0097272">
    <property type="term" value="P:ammonium homeostasis"/>
    <property type="evidence" value="ECO:0007669"/>
    <property type="project" value="TreeGrafter"/>
</dbReference>
<keyword evidence="5 8" id="KW-1133">Transmembrane helix</keyword>
<evidence type="ECO:0000256" key="2">
    <source>
        <dbReference type="ARBA" id="ARBA00005887"/>
    </source>
</evidence>
<keyword evidence="3" id="KW-0813">Transport</keyword>
<evidence type="ECO:0000256" key="8">
    <source>
        <dbReference type="SAM" id="Phobius"/>
    </source>
</evidence>
<evidence type="ECO:0000256" key="5">
    <source>
        <dbReference type="ARBA" id="ARBA00022989"/>
    </source>
</evidence>
<comment type="subcellular location">
    <subcellularLocation>
        <location evidence="1">Membrane</location>
        <topology evidence="1">Multi-pass membrane protein</topology>
    </subcellularLocation>
</comment>
<feature type="domain" description="Ammonium transporter AmtB-like" evidence="9">
    <location>
        <begin position="2"/>
        <end position="94"/>
    </location>
</feature>
<evidence type="ECO:0000256" key="4">
    <source>
        <dbReference type="ARBA" id="ARBA00022692"/>
    </source>
</evidence>
<dbReference type="InterPro" id="IPR024041">
    <property type="entry name" value="NH4_transpt_AmtB-like_dom"/>
</dbReference>
<dbReference type="InterPro" id="IPR029020">
    <property type="entry name" value="Ammonium/urea_transptr"/>
</dbReference>
<gene>
    <name evidence="10" type="ORF">CLEI1391_LOCUS14370</name>
</gene>
<dbReference type="PANTHER" id="PTHR11730">
    <property type="entry name" value="AMMONIUM TRANSPORTER"/>
    <property type="match status" value="1"/>
</dbReference>
<keyword evidence="7" id="KW-0924">Ammonia transport</keyword>
<dbReference type="SUPFAM" id="SSF111352">
    <property type="entry name" value="Ammonium transporter"/>
    <property type="match status" value="1"/>
</dbReference>
<evidence type="ECO:0000259" key="9">
    <source>
        <dbReference type="Pfam" id="PF00909"/>
    </source>
</evidence>
<keyword evidence="4 8" id="KW-0812">Transmembrane</keyword>
<name>A0A7S0RXY3_9CHLO</name>
<reference evidence="10" key="1">
    <citation type="submission" date="2021-01" db="EMBL/GenBank/DDBJ databases">
        <authorList>
            <person name="Corre E."/>
            <person name="Pelletier E."/>
            <person name="Niang G."/>
            <person name="Scheremetjew M."/>
            <person name="Finn R."/>
            <person name="Kale V."/>
            <person name="Holt S."/>
            <person name="Cochrane G."/>
            <person name="Meng A."/>
            <person name="Brown T."/>
            <person name="Cohen L."/>
        </authorList>
    </citation>
    <scope>NUCLEOTIDE SEQUENCE</scope>
    <source>
        <strain evidence="10">SAG 11-49</strain>
    </source>
</reference>
<feature type="transmembrane region" description="Helical" evidence="8">
    <location>
        <begin position="46"/>
        <end position="64"/>
    </location>
</feature>
<accession>A0A7S0RXY3</accession>
<dbReference type="AlphaFoldDB" id="A0A7S0RXY3"/>
<evidence type="ECO:0000256" key="1">
    <source>
        <dbReference type="ARBA" id="ARBA00004141"/>
    </source>
</evidence>
<dbReference type="Gene3D" id="1.10.3430.10">
    <property type="entry name" value="Ammonium transporter AmtB like domains"/>
    <property type="match status" value="1"/>
</dbReference>